<evidence type="ECO:0000313" key="2">
    <source>
        <dbReference type="Proteomes" id="UP000824120"/>
    </source>
</evidence>
<evidence type="ECO:0000313" key="1">
    <source>
        <dbReference type="EMBL" id="KAG5613295.1"/>
    </source>
</evidence>
<proteinExistence type="predicted"/>
<gene>
    <name evidence="1" type="ORF">H5410_024576</name>
</gene>
<dbReference type="AlphaFoldDB" id="A0A9J5ZMF1"/>
<dbReference type="Proteomes" id="UP000824120">
    <property type="component" value="Chromosome 4"/>
</dbReference>
<keyword evidence="2" id="KW-1185">Reference proteome</keyword>
<accession>A0A9J5ZMF1</accession>
<comment type="caution">
    <text evidence="1">The sequence shown here is derived from an EMBL/GenBank/DDBJ whole genome shotgun (WGS) entry which is preliminary data.</text>
</comment>
<evidence type="ECO:0008006" key="3">
    <source>
        <dbReference type="Google" id="ProtNLM"/>
    </source>
</evidence>
<protein>
    <recommendedName>
        <fullName evidence="3">F-box domain-containing protein</fullName>
    </recommendedName>
</protein>
<organism evidence="1 2">
    <name type="scientific">Solanum commersonii</name>
    <name type="common">Commerson's wild potato</name>
    <name type="synonym">Commerson's nightshade</name>
    <dbReference type="NCBI Taxonomy" id="4109"/>
    <lineage>
        <taxon>Eukaryota</taxon>
        <taxon>Viridiplantae</taxon>
        <taxon>Streptophyta</taxon>
        <taxon>Embryophyta</taxon>
        <taxon>Tracheophyta</taxon>
        <taxon>Spermatophyta</taxon>
        <taxon>Magnoliopsida</taxon>
        <taxon>eudicotyledons</taxon>
        <taxon>Gunneridae</taxon>
        <taxon>Pentapetalae</taxon>
        <taxon>asterids</taxon>
        <taxon>lamiids</taxon>
        <taxon>Solanales</taxon>
        <taxon>Solanaceae</taxon>
        <taxon>Solanoideae</taxon>
        <taxon>Solaneae</taxon>
        <taxon>Solanum</taxon>
    </lineage>
</organism>
<name>A0A9J5ZMF1_SOLCO</name>
<dbReference type="EMBL" id="JACXVP010000004">
    <property type="protein sequence ID" value="KAG5613295.1"/>
    <property type="molecule type" value="Genomic_DNA"/>
</dbReference>
<sequence>METHQFCSDDILVEILTFLPAKSLMHSSVFLKLVILRPNIPTSFNPTMLVLKPAPQPPDFYFNSEHILL</sequence>
<reference evidence="1 2" key="1">
    <citation type="submission" date="2020-09" db="EMBL/GenBank/DDBJ databases">
        <title>De no assembly of potato wild relative species, Solanum commersonii.</title>
        <authorList>
            <person name="Cho K."/>
        </authorList>
    </citation>
    <scope>NUCLEOTIDE SEQUENCE [LARGE SCALE GENOMIC DNA]</scope>
    <source>
        <strain evidence="1">LZ3.2</strain>
        <tissue evidence="1">Leaf</tissue>
    </source>
</reference>